<gene>
    <name evidence="1" type="ORF">NDU88_004912</name>
</gene>
<sequence>MRERLRQRLNPFLAGSQCSERMPPGSLGVLPLGFSPLPPPHTVASTRICVCPTGSSPALPCVVSPHQYGT</sequence>
<keyword evidence="2" id="KW-1185">Reference proteome</keyword>
<evidence type="ECO:0000313" key="2">
    <source>
        <dbReference type="Proteomes" id="UP001066276"/>
    </source>
</evidence>
<protein>
    <submittedName>
        <fullName evidence="1">Uncharacterized protein</fullName>
    </submittedName>
</protein>
<comment type="caution">
    <text evidence="1">The sequence shown here is derived from an EMBL/GenBank/DDBJ whole genome shotgun (WGS) entry which is preliminary data.</text>
</comment>
<proteinExistence type="predicted"/>
<name>A0AAV7KZA2_PLEWA</name>
<organism evidence="1 2">
    <name type="scientific">Pleurodeles waltl</name>
    <name type="common">Iberian ribbed newt</name>
    <dbReference type="NCBI Taxonomy" id="8319"/>
    <lineage>
        <taxon>Eukaryota</taxon>
        <taxon>Metazoa</taxon>
        <taxon>Chordata</taxon>
        <taxon>Craniata</taxon>
        <taxon>Vertebrata</taxon>
        <taxon>Euteleostomi</taxon>
        <taxon>Amphibia</taxon>
        <taxon>Batrachia</taxon>
        <taxon>Caudata</taxon>
        <taxon>Salamandroidea</taxon>
        <taxon>Salamandridae</taxon>
        <taxon>Pleurodelinae</taxon>
        <taxon>Pleurodeles</taxon>
    </lineage>
</organism>
<dbReference type="Proteomes" id="UP001066276">
    <property type="component" value="Chromosome 12"/>
</dbReference>
<dbReference type="EMBL" id="JANPWB010000016">
    <property type="protein sequence ID" value="KAJ1084766.1"/>
    <property type="molecule type" value="Genomic_DNA"/>
</dbReference>
<accession>A0AAV7KZA2</accession>
<dbReference type="AlphaFoldDB" id="A0AAV7KZA2"/>
<reference evidence="1" key="1">
    <citation type="journal article" date="2022" name="bioRxiv">
        <title>Sequencing and chromosome-scale assembly of the giantPleurodeles waltlgenome.</title>
        <authorList>
            <person name="Brown T."/>
            <person name="Elewa A."/>
            <person name="Iarovenko S."/>
            <person name="Subramanian E."/>
            <person name="Araus A.J."/>
            <person name="Petzold A."/>
            <person name="Susuki M."/>
            <person name="Suzuki K.-i.T."/>
            <person name="Hayashi T."/>
            <person name="Toyoda A."/>
            <person name="Oliveira C."/>
            <person name="Osipova E."/>
            <person name="Leigh N.D."/>
            <person name="Simon A."/>
            <person name="Yun M.H."/>
        </authorList>
    </citation>
    <scope>NUCLEOTIDE SEQUENCE</scope>
    <source>
        <strain evidence="1">20211129_DDA</strain>
        <tissue evidence="1">Liver</tissue>
    </source>
</reference>
<evidence type="ECO:0000313" key="1">
    <source>
        <dbReference type="EMBL" id="KAJ1084766.1"/>
    </source>
</evidence>